<accession>A0A4R7FTA8</accession>
<keyword evidence="1" id="KW-1133">Transmembrane helix</keyword>
<reference evidence="2 3" key="1">
    <citation type="submission" date="2019-03" db="EMBL/GenBank/DDBJ databases">
        <title>Genomic Encyclopedia of Archaeal and Bacterial Type Strains, Phase II (KMG-II): from individual species to whole genera.</title>
        <authorList>
            <person name="Goeker M."/>
        </authorList>
    </citation>
    <scope>NUCLEOTIDE SEQUENCE [LARGE SCALE GENOMIC DNA]</scope>
    <source>
        <strain evidence="2 3">DSM 24782</strain>
    </source>
</reference>
<dbReference type="EMBL" id="SOAM01000001">
    <property type="protein sequence ID" value="TDS80939.1"/>
    <property type="molecule type" value="Genomic_DNA"/>
</dbReference>
<name>A0A4R7FTA8_9MICO</name>
<organism evidence="2 3">
    <name type="scientific">Amnibacterium kyonggiense</name>
    <dbReference type="NCBI Taxonomy" id="595671"/>
    <lineage>
        <taxon>Bacteria</taxon>
        <taxon>Bacillati</taxon>
        <taxon>Actinomycetota</taxon>
        <taxon>Actinomycetes</taxon>
        <taxon>Micrococcales</taxon>
        <taxon>Microbacteriaceae</taxon>
        <taxon>Amnibacterium</taxon>
    </lineage>
</organism>
<gene>
    <name evidence="2" type="ORF">CLV52_1511</name>
</gene>
<feature type="transmembrane region" description="Helical" evidence="1">
    <location>
        <begin position="21"/>
        <end position="43"/>
    </location>
</feature>
<dbReference type="AlphaFoldDB" id="A0A4R7FTA8"/>
<evidence type="ECO:0000256" key="1">
    <source>
        <dbReference type="SAM" id="Phobius"/>
    </source>
</evidence>
<keyword evidence="3" id="KW-1185">Reference proteome</keyword>
<feature type="transmembrane region" description="Helical" evidence="1">
    <location>
        <begin position="90"/>
        <end position="112"/>
    </location>
</feature>
<dbReference type="Proteomes" id="UP000295344">
    <property type="component" value="Unassembled WGS sequence"/>
</dbReference>
<proteinExistence type="predicted"/>
<feature type="transmembrane region" description="Helical" evidence="1">
    <location>
        <begin position="49"/>
        <end position="69"/>
    </location>
</feature>
<dbReference type="OrthoDB" id="5072596at2"/>
<comment type="caution">
    <text evidence="2">The sequence shown here is derived from an EMBL/GenBank/DDBJ whole genome shotgun (WGS) entry which is preliminary data.</text>
</comment>
<evidence type="ECO:0000313" key="2">
    <source>
        <dbReference type="EMBL" id="TDS80939.1"/>
    </source>
</evidence>
<evidence type="ECO:0000313" key="3">
    <source>
        <dbReference type="Proteomes" id="UP000295344"/>
    </source>
</evidence>
<protein>
    <submittedName>
        <fullName evidence="2">Uncharacterized protein</fullName>
    </submittedName>
</protein>
<dbReference type="RefSeq" id="WP_133765591.1">
    <property type="nucleotide sequence ID" value="NZ_BAAARP010000003.1"/>
</dbReference>
<feature type="transmembrane region" description="Helical" evidence="1">
    <location>
        <begin position="118"/>
        <end position="138"/>
    </location>
</feature>
<sequence>MSGATIGGDDHSARTVDPRKAAAVVDVFVYIVVLNLFVEYVPAVISESFTITVVTAVLLKAVLEVVVVVKNRVRRLFRRAAGPVRKAAAGLLLWGVLIGSKFLVLELVALVLGTRVSLGGFLPVTLLIITLLLCRAGVRRLLR</sequence>
<keyword evidence="1" id="KW-0472">Membrane</keyword>
<keyword evidence="1" id="KW-0812">Transmembrane</keyword>